<proteinExistence type="predicted"/>
<dbReference type="Proteomes" id="UP000178771">
    <property type="component" value="Unassembled WGS sequence"/>
</dbReference>
<dbReference type="PANTHER" id="PTHR46425:SF1">
    <property type="entry name" value="TRANSCRIPTION TERMINATION FACTOR RHO"/>
    <property type="match status" value="1"/>
</dbReference>
<protein>
    <recommendedName>
        <fullName evidence="3">Transcription termination factor Rho</fullName>
    </recommendedName>
</protein>
<dbReference type="GO" id="GO:0005524">
    <property type="term" value="F:ATP binding"/>
    <property type="evidence" value="ECO:0007669"/>
    <property type="project" value="InterPro"/>
</dbReference>
<dbReference type="GO" id="GO:0003723">
    <property type="term" value="F:RNA binding"/>
    <property type="evidence" value="ECO:0007669"/>
    <property type="project" value="InterPro"/>
</dbReference>
<sequence>MDDVIFEEFKGTGNMELFLDRSLSERRIYPSIDIKKSMTRHEELLYTKKEAEKVITLRRMIDLLDEKESTQVIIERMKKTKTNDEFLDTLSNGKI</sequence>
<dbReference type="PANTHER" id="PTHR46425">
    <property type="entry name" value="TRANSCRIPTION TERMINATION FACTOR RHO"/>
    <property type="match status" value="1"/>
</dbReference>
<organism evidence="1 2">
    <name type="scientific">candidate division WWE3 bacterium RIFCSPLOWO2_01_FULL_39_13</name>
    <dbReference type="NCBI Taxonomy" id="1802624"/>
    <lineage>
        <taxon>Bacteria</taxon>
        <taxon>Katanobacteria</taxon>
    </lineage>
</organism>
<dbReference type="GO" id="GO:0008186">
    <property type="term" value="F:ATP-dependent activity, acting on RNA"/>
    <property type="evidence" value="ECO:0007669"/>
    <property type="project" value="InterPro"/>
</dbReference>
<evidence type="ECO:0000313" key="2">
    <source>
        <dbReference type="Proteomes" id="UP000178771"/>
    </source>
</evidence>
<dbReference type="Gene3D" id="3.40.50.300">
    <property type="entry name" value="P-loop containing nucleotide triphosphate hydrolases"/>
    <property type="match status" value="1"/>
</dbReference>
<dbReference type="SUPFAM" id="SSF52540">
    <property type="entry name" value="P-loop containing nucleoside triphosphate hydrolases"/>
    <property type="match status" value="1"/>
</dbReference>
<dbReference type="InterPro" id="IPR027417">
    <property type="entry name" value="P-loop_NTPase"/>
</dbReference>
<dbReference type="EMBL" id="MEVH01000007">
    <property type="protein sequence ID" value="OGC51993.1"/>
    <property type="molecule type" value="Genomic_DNA"/>
</dbReference>
<comment type="caution">
    <text evidence="1">The sequence shown here is derived from an EMBL/GenBank/DDBJ whole genome shotgun (WGS) entry which is preliminary data.</text>
</comment>
<gene>
    <name evidence="1" type="ORF">A2982_00010</name>
</gene>
<reference evidence="1 2" key="1">
    <citation type="journal article" date="2016" name="Nat. Commun.">
        <title>Thousands of microbial genomes shed light on interconnected biogeochemical processes in an aquifer system.</title>
        <authorList>
            <person name="Anantharaman K."/>
            <person name="Brown C.T."/>
            <person name="Hug L.A."/>
            <person name="Sharon I."/>
            <person name="Castelle C.J."/>
            <person name="Probst A.J."/>
            <person name="Thomas B.C."/>
            <person name="Singh A."/>
            <person name="Wilkins M.J."/>
            <person name="Karaoz U."/>
            <person name="Brodie E.L."/>
            <person name="Williams K.H."/>
            <person name="Hubbard S.S."/>
            <person name="Banfield J.F."/>
        </authorList>
    </citation>
    <scope>NUCLEOTIDE SEQUENCE [LARGE SCALE GENOMIC DNA]</scope>
</reference>
<dbReference type="STRING" id="1802624.A2982_00010"/>
<dbReference type="InterPro" id="IPR004665">
    <property type="entry name" value="Term_rho"/>
</dbReference>
<dbReference type="AlphaFoldDB" id="A0A1F4V5W1"/>
<evidence type="ECO:0000313" key="1">
    <source>
        <dbReference type="EMBL" id="OGC51993.1"/>
    </source>
</evidence>
<name>A0A1F4V5W1_UNCKA</name>
<accession>A0A1F4V5W1</accession>
<dbReference type="GO" id="GO:0006353">
    <property type="term" value="P:DNA-templated transcription termination"/>
    <property type="evidence" value="ECO:0007669"/>
    <property type="project" value="InterPro"/>
</dbReference>
<evidence type="ECO:0008006" key="3">
    <source>
        <dbReference type="Google" id="ProtNLM"/>
    </source>
</evidence>